<dbReference type="PANTHER" id="PTHR11803:SF44">
    <property type="entry name" value="RUTC FAMILY PROTEIN YJGH"/>
    <property type="match status" value="1"/>
</dbReference>
<dbReference type="Pfam" id="PF01042">
    <property type="entry name" value="Ribonuc_L-PSP"/>
    <property type="match status" value="1"/>
</dbReference>
<dbReference type="EMBL" id="CP016616">
    <property type="protein sequence ID" value="ANY77041.1"/>
    <property type="molecule type" value="Genomic_DNA"/>
</dbReference>
<dbReference type="GO" id="GO:0019239">
    <property type="term" value="F:deaminase activity"/>
    <property type="evidence" value="ECO:0007669"/>
    <property type="project" value="TreeGrafter"/>
</dbReference>
<dbReference type="SUPFAM" id="SSF55298">
    <property type="entry name" value="YjgF-like"/>
    <property type="match status" value="1"/>
</dbReference>
<dbReference type="PANTHER" id="PTHR11803">
    <property type="entry name" value="2-IMINOBUTANOATE/2-IMINOPROPANOATE DEAMINASE RIDA"/>
    <property type="match status" value="1"/>
</dbReference>
<dbReference type="CDD" id="cd02198">
    <property type="entry name" value="YjgH_like"/>
    <property type="match status" value="1"/>
</dbReference>
<dbReference type="InterPro" id="IPR038743">
    <property type="entry name" value="YjgH-like"/>
</dbReference>
<sequence length="132" mass="14351">MTKRAIVPPEFRAAAEQLKMSPAIVSGDHVFLTGVTGSDAQGHMPGDPETQIRNAFEKIGLVLRAGGLTFRSVVEMTTYHVGLRDHFDLFDAIRLECFSEPYPAWTAVEVAGLRREGAIVEIRVIASNDPGG</sequence>
<evidence type="ECO:0000313" key="1">
    <source>
        <dbReference type="EMBL" id="ANY77041.1"/>
    </source>
</evidence>
<dbReference type="RefSeq" id="WP_210422124.1">
    <property type="nucleotide sequence ID" value="NZ_CP016616.1"/>
</dbReference>
<dbReference type="GO" id="GO:0005829">
    <property type="term" value="C:cytosol"/>
    <property type="evidence" value="ECO:0007669"/>
    <property type="project" value="TreeGrafter"/>
</dbReference>
<dbReference type="KEGG" id="moc:BB934_01420"/>
<dbReference type="AlphaFoldDB" id="A0A1B2EAQ2"/>
<dbReference type="InterPro" id="IPR035959">
    <property type="entry name" value="RutC-like_sf"/>
</dbReference>
<dbReference type="Gene3D" id="3.30.1330.40">
    <property type="entry name" value="RutC-like"/>
    <property type="match status" value="1"/>
</dbReference>
<gene>
    <name evidence="1" type="ORF">BB934_01420</name>
</gene>
<name>A0A1B2EAQ2_9HYPH</name>
<protein>
    <recommendedName>
        <fullName evidence="2">Enamine deaminase RidA</fullName>
    </recommendedName>
</protein>
<proteinExistence type="predicted"/>
<accession>A0A1B2EAQ2</accession>
<evidence type="ECO:0008006" key="2">
    <source>
        <dbReference type="Google" id="ProtNLM"/>
    </source>
</evidence>
<organism evidence="1">
    <name type="scientific">Microvirga ossetica</name>
    <dbReference type="NCBI Taxonomy" id="1882682"/>
    <lineage>
        <taxon>Bacteria</taxon>
        <taxon>Pseudomonadati</taxon>
        <taxon>Pseudomonadota</taxon>
        <taxon>Alphaproteobacteria</taxon>
        <taxon>Hyphomicrobiales</taxon>
        <taxon>Methylobacteriaceae</taxon>
        <taxon>Microvirga</taxon>
    </lineage>
</organism>
<dbReference type="InterPro" id="IPR006175">
    <property type="entry name" value="YjgF/YER057c/UK114"/>
</dbReference>
<reference evidence="1" key="1">
    <citation type="submission" date="2016-07" db="EMBL/GenBank/DDBJ databases">
        <title>Microvirga ossetica sp. nov. a new species of rhizobia isolated from root nodules of the legume species Vicia alpestris Steven originated from North Ossetia region in the Caucasus.</title>
        <authorList>
            <person name="Safronova V.I."/>
            <person name="Kuznetsova I.G."/>
            <person name="Sazanova A.L."/>
            <person name="Belimov A."/>
            <person name="Andronov E."/>
            <person name="Osledkin Y.S."/>
            <person name="Onishchuk O.P."/>
            <person name="Kurchak O.N."/>
            <person name="Shaposhnikov A.I."/>
            <person name="Willems A."/>
            <person name="Tikhonovich I.A."/>
        </authorList>
    </citation>
    <scope>NUCLEOTIDE SEQUENCE [LARGE SCALE GENOMIC DNA]</scope>
    <source>
        <strain evidence="1">V5/3M</strain>
    </source>
</reference>